<reference evidence="1" key="1">
    <citation type="submission" date="2016-08" db="EMBL/GenBank/DDBJ databases">
        <authorList>
            <person name="Ngugi D.K."/>
            <person name="Miyake S."/>
            <person name="Stingl U."/>
        </authorList>
    </citation>
    <scope>NUCLEOTIDE SEQUENCE</scope>
    <source>
        <strain evidence="1">SCG-D08WGA-EpuloA1</strain>
    </source>
</reference>
<organism evidence="1 2">
    <name type="scientific">Candidatus Epulonipiscium fishelsonii</name>
    <dbReference type="NCBI Taxonomy" id="77094"/>
    <lineage>
        <taxon>Bacteria</taxon>
        <taxon>Bacillati</taxon>
        <taxon>Bacillota</taxon>
        <taxon>Clostridia</taxon>
        <taxon>Lachnospirales</taxon>
        <taxon>Lachnospiraceae</taxon>
        <taxon>Candidatus Epulonipiscium</taxon>
    </lineage>
</organism>
<proteinExistence type="predicted"/>
<name>A0ACC8XHL8_9FIRM</name>
<protein>
    <submittedName>
        <fullName evidence="1">Uncharacterized protein</fullName>
    </submittedName>
</protein>
<accession>A0ACC8XHL8</accession>
<sequence>MKKFIAALTLGAILATNTTQVEAFNLFDLFSKEKATPETQITVNTTLNEELISTNLNIGDVINETTLTNLGEPISIMNAPSCHFEGNDTIYNYSDYTLYTYKEGNDNKLYLIELSTPNIKTQKGAQVGMNVDEIINMYGEGTMYGALISYEIDGVTIDFTLDPETNIVTLIEVL</sequence>
<gene>
    <name evidence="1" type="ORF">AN640_06170</name>
</gene>
<keyword evidence="2" id="KW-1185">Reference proteome</keyword>
<dbReference type="EMBL" id="LJHD01000136">
    <property type="protein sequence ID" value="ONI43731.1"/>
    <property type="molecule type" value="Genomic_DNA"/>
</dbReference>
<evidence type="ECO:0000313" key="1">
    <source>
        <dbReference type="EMBL" id="ONI43731.1"/>
    </source>
</evidence>
<dbReference type="Proteomes" id="UP000188637">
    <property type="component" value="Unassembled WGS sequence"/>
</dbReference>
<comment type="caution">
    <text evidence="1">The sequence shown here is derived from an EMBL/GenBank/DDBJ whole genome shotgun (WGS) entry which is preliminary data.</text>
</comment>
<evidence type="ECO:0000313" key="2">
    <source>
        <dbReference type="Proteomes" id="UP000188637"/>
    </source>
</evidence>